<keyword evidence="1 10" id="KW-0949">S-adenosyl-L-methionine</keyword>
<evidence type="ECO:0000256" key="4">
    <source>
        <dbReference type="ARBA" id="ARBA00023066"/>
    </source>
</evidence>
<evidence type="ECO:0000256" key="7">
    <source>
        <dbReference type="ARBA" id="ARBA00023239"/>
    </source>
</evidence>
<dbReference type="GO" id="GO:0004014">
    <property type="term" value="F:adenosylmethionine decarboxylase activity"/>
    <property type="evidence" value="ECO:0007669"/>
    <property type="project" value="UniProtKB-UniRule"/>
</dbReference>
<evidence type="ECO:0000256" key="1">
    <source>
        <dbReference type="ARBA" id="ARBA00022691"/>
    </source>
</evidence>
<dbReference type="Pfam" id="PF02675">
    <property type="entry name" value="AdoMet_dc"/>
    <property type="match status" value="2"/>
</dbReference>
<dbReference type="EMBL" id="APJX01000018">
    <property type="protein sequence ID" value="EMS77273.1"/>
    <property type="molecule type" value="Genomic_DNA"/>
</dbReference>
<dbReference type="InterPro" id="IPR042284">
    <property type="entry name" value="AdoMetDC_N"/>
</dbReference>
<feature type="active site" description="Proton acceptor; for processing activity" evidence="10">
    <location>
        <position position="84"/>
    </location>
</feature>
<comment type="catalytic activity">
    <reaction evidence="10">
        <text>S-adenosyl-L-methionine + H(+) = S-adenosyl 3-(methylsulfanyl)propylamine + CO2</text>
        <dbReference type="Rhea" id="RHEA:15981"/>
        <dbReference type="ChEBI" id="CHEBI:15378"/>
        <dbReference type="ChEBI" id="CHEBI:16526"/>
        <dbReference type="ChEBI" id="CHEBI:57443"/>
        <dbReference type="ChEBI" id="CHEBI:59789"/>
        <dbReference type="EC" id="4.1.1.50"/>
    </reaction>
</comment>
<evidence type="ECO:0000256" key="3">
    <source>
        <dbReference type="ARBA" id="ARBA00022813"/>
    </source>
</evidence>
<keyword evidence="6 10" id="KW-0865">Zymogen</keyword>
<dbReference type="InterPro" id="IPR042286">
    <property type="entry name" value="AdoMetDC_C"/>
</dbReference>
<keyword evidence="9 10" id="KW-0670">Pyruvate</keyword>
<evidence type="ECO:0000256" key="5">
    <source>
        <dbReference type="ARBA" id="ARBA00023115"/>
    </source>
</evidence>
<accession>S0FQC9</accession>
<evidence type="ECO:0000256" key="2">
    <source>
        <dbReference type="ARBA" id="ARBA00022793"/>
    </source>
</evidence>
<keyword evidence="7 10" id="KW-0456">Lyase</keyword>
<dbReference type="GO" id="GO:0005829">
    <property type="term" value="C:cytosol"/>
    <property type="evidence" value="ECO:0007669"/>
    <property type="project" value="TreeGrafter"/>
</dbReference>
<dbReference type="AlphaFoldDB" id="S0FQC9"/>
<feature type="active site" description="Schiff-base intermediate with substrate; via pyruvic acid" evidence="10">
    <location>
        <position position="79"/>
    </location>
</feature>
<comment type="PTM">
    <text evidence="10">Is synthesized initially as an inactive proenzyme. Formation of the active enzyme involves a self-maturation process in which the active site pyruvoyl group is generated from an internal serine residue via an autocatalytic post-translational modification. Two non-identical subunits are generated from the proenzyme in this reaction, and the pyruvate is formed at the N-terminus of the alpha chain, which is derived from the carboxyl end of the proenzyme. The post-translation cleavage follows an unusual pathway, termed non-hydrolytic serinolysis, in which the side chain hydroxyl group of the serine supplies its oxygen atom to form the C-terminus of the beta chain, while the remainder of the serine residue undergoes an oxidative deamination to produce ammonia and the pyruvoyl group blocking the N-terminus of the alpha chain.</text>
</comment>
<evidence type="ECO:0000256" key="6">
    <source>
        <dbReference type="ARBA" id="ARBA00023145"/>
    </source>
</evidence>
<dbReference type="Gene3D" id="3.60.90.10">
    <property type="entry name" value="S-adenosylmethionine decarboxylase"/>
    <property type="match status" value="1"/>
</dbReference>
<feature type="active site" description="Proton donor; for catalytic activity" evidence="10">
    <location>
        <position position="99"/>
    </location>
</feature>
<dbReference type="HAMAP" id="MF_00464">
    <property type="entry name" value="AdoMetDC_1"/>
    <property type="match status" value="1"/>
</dbReference>
<dbReference type="InterPro" id="IPR016067">
    <property type="entry name" value="S-AdoMet_deCO2ase_core"/>
</dbReference>
<name>S0FQC9_9BACT</name>
<dbReference type="PATRIC" id="fig|1286635.3.peg.4779"/>
<keyword evidence="3 10" id="KW-0068">Autocatalytic cleavage</keyword>
<evidence type="ECO:0000256" key="8">
    <source>
        <dbReference type="ARBA" id="ARBA00023270"/>
    </source>
</evidence>
<dbReference type="UniPathway" id="UPA00331">
    <property type="reaction ID" value="UER00451"/>
</dbReference>
<feature type="chain" id="PRO_5023307759" description="S-adenosylmethionine decarboxylase beta chain" evidence="10">
    <location>
        <begin position="1"/>
        <end position="78"/>
    </location>
</feature>
<comment type="similarity">
    <text evidence="10">Belongs to the prokaryotic AdoMetDC family. Type 1 subfamily.</text>
</comment>
<dbReference type="NCBIfam" id="TIGR03330">
    <property type="entry name" value="SAM_DCase_Bsu"/>
    <property type="match status" value="1"/>
</dbReference>
<evidence type="ECO:0000313" key="12">
    <source>
        <dbReference type="Proteomes" id="UP000014216"/>
    </source>
</evidence>
<feature type="site" description="Cleavage (non-hydrolytic); by autolysis" evidence="10">
    <location>
        <begin position="78"/>
        <end position="79"/>
    </location>
</feature>
<proteinExistence type="inferred from homology"/>
<comment type="subunit">
    <text evidence="10">Heterotetramer of two alpha and two beta chains arranged as a dimer of alpha/beta heterodimers.</text>
</comment>
<protein>
    <recommendedName>
        <fullName evidence="10">S-adenosylmethionine decarboxylase proenzyme</fullName>
        <shortName evidence="10">AdoMetDC</shortName>
        <shortName evidence="10">SAMDC</shortName>
        <ecNumber evidence="10">4.1.1.50</ecNumber>
    </recommendedName>
    <component>
        <recommendedName>
            <fullName evidence="10">S-adenosylmethionine decarboxylase beta chain</fullName>
        </recommendedName>
    </component>
    <component>
        <recommendedName>
            <fullName evidence="10">S-adenosylmethionine decarboxylase alpha chain</fullName>
        </recommendedName>
    </component>
</protein>
<keyword evidence="5 10" id="KW-0620">Polyamine biosynthesis</keyword>
<dbReference type="OrthoDB" id="9793120at2"/>
<comment type="caution">
    <text evidence="11">The sequence shown here is derived from an EMBL/GenBank/DDBJ whole genome shotgun (WGS) entry which is preliminary data.</text>
</comment>
<dbReference type="GO" id="GO:0008295">
    <property type="term" value="P:spermidine biosynthetic process"/>
    <property type="evidence" value="ECO:0007669"/>
    <property type="project" value="UniProtKB-UniRule"/>
</dbReference>
<dbReference type="InterPro" id="IPR017716">
    <property type="entry name" value="S-AdoMet_deCOase_pro-enz"/>
</dbReference>
<dbReference type="SUPFAM" id="SSF56276">
    <property type="entry name" value="S-adenosylmethionine decarboxylase"/>
    <property type="match status" value="2"/>
</dbReference>
<dbReference type="InterPro" id="IPR003826">
    <property type="entry name" value="AdoMetDC_fam_prok"/>
</dbReference>
<dbReference type="PANTHER" id="PTHR33866">
    <property type="entry name" value="S-ADENOSYLMETHIONINE DECARBOXYLASE PROENZYME"/>
    <property type="match status" value="1"/>
</dbReference>
<dbReference type="Gene3D" id="3.30.360.110">
    <property type="entry name" value="S-adenosylmethionine decarboxylase domain"/>
    <property type="match status" value="1"/>
</dbReference>
<comment type="function">
    <text evidence="10">Catalyzes the decarboxylation of S-adenosylmethionine to S-adenosylmethioninamine (dcAdoMet), the propylamine donor required for the synthesis of the polyamines spermine and spermidine from the diamine putrescine.</text>
</comment>
<evidence type="ECO:0000256" key="10">
    <source>
        <dbReference type="HAMAP-Rule" id="MF_00464"/>
    </source>
</evidence>
<feature type="modified residue" description="Pyruvic acid (Ser); by autocatalysis" evidence="10">
    <location>
        <position position="79"/>
    </location>
</feature>
<reference evidence="11 12" key="1">
    <citation type="journal article" date="2013" name="Genome Announc.">
        <title>Draft Genome Sequence of Desulfotignum phosphitoxidans DSM 13687 Strain FiPS-3.</title>
        <authorList>
            <person name="Poehlein A."/>
            <person name="Daniel R."/>
            <person name="Simeonova D.D."/>
        </authorList>
    </citation>
    <scope>NUCLEOTIDE SEQUENCE [LARGE SCALE GENOMIC DNA]</scope>
    <source>
        <strain evidence="11 12">DSM 13687</strain>
    </source>
</reference>
<dbReference type="Gene3D" id="3.30.160.750">
    <property type="match status" value="1"/>
</dbReference>
<keyword evidence="4 10" id="KW-0745">Spermidine biosynthesis</keyword>
<comment type="pathway">
    <text evidence="10">Amine and polyamine biosynthesis; S-adenosylmethioninamine biosynthesis; S-adenosylmethioninamine from S-adenosyl-L-methionine: step 1/1.</text>
</comment>
<dbReference type="PANTHER" id="PTHR33866:SF2">
    <property type="entry name" value="S-ADENOSYLMETHIONINE DECARBOXYLASE PROENZYME"/>
    <property type="match status" value="1"/>
</dbReference>
<dbReference type="RefSeq" id="WP_006968726.1">
    <property type="nucleotide sequence ID" value="NZ_APJX01000018.1"/>
</dbReference>
<keyword evidence="8 10" id="KW-0704">Schiff base</keyword>
<evidence type="ECO:0000313" key="11">
    <source>
        <dbReference type="EMBL" id="EMS77273.1"/>
    </source>
</evidence>
<dbReference type="EC" id="4.1.1.50" evidence="10"/>
<keyword evidence="12" id="KW-1185">Reference proteome</keyword>
<evidence type="ECO:0000256" key="9">
    <source>
        <dbReference type="ARBA" id="ARBA00023317"/>
    </source>
</evidence>
<dbReference type="Proteomes" id="UP000014216">
    <property type="component" value="Unassembled WGS sequence"/>
</dbReference>
<keyword evidence="2 10" id="KW-0210">Decarboxylase</keyword>
<gene>
    <name evidence="10 11" type="primary">speH</name>
    <name evidence="11" type="ORF">Dpo_18c00110</name>
</gene>
<feature type="chain" id="PRO_5023307760" description="S-adenosylmethionine decarboxylase alpha chain" evidence="10">
    <location>
        <begin position="79"/>
        <end position="278"/>
    </location>
</feature>
<organism evidence="11 12">
    <name type="scientific">Desulfotignum phosphitoxidans DSM 13687</name>
    <dbReference type="NCBI Taxonomy" id="1286635"/>
    <lineage>
        <taxon>Bacteria</taxon>
        <taxon>Pseudomonadati</taxon>
        <taxon>Thermodesulfobacteriota</taxon>
        <taxon>Desulfobacteria</taxon>
        <taxon>Desulfobacterales</taxon>
        <taxon>Desulfobacteraceae</taxon>
        <taxon>Desulfotignum</taxon>
    </lineage>
</organism>
<comment type="cofactor">
    <cofactor evidence="10">
        <name>pyruvate</name>
        <dbReference type="ChEBI" id="CHEBI:15361"/>
    </cofactor>
    <text evidence="10">Binds 1 pyruvoyl group covalently per subunit.</text>
</comment>
<sequence>MLNKNLKMTGDVQDNNFFALGRQVTIEYYECGATAFLDAVRVEDALLKAAKDSNATIISSSFHQFEPQGVSGVVVIAESHFTIHAWPEHDYAAVDIFTCGDNINLEAAITSMKESFESKNVLISSDQNRGIISKPFAKQHIGQTLKHSNTHPISWKKDYEQKNPWGVLSSIDIYDSDPDIIRDADKIKQFVHELCDKIEMKRFGECQVVHFGEDERVEGFSMTQLIETSLISGHFANADNTVYLDVFSCKFYDPREVAEFAMSFFKGGHYKMQLALRQ</sequence>